<gene>
    <name evidence="2" type="ordered locus">RBRH_01279</name>
</gene>
<dbReference type="KEGG" id="brh:RBRH_01279"/>
<dbReference type="Proteomes" id="UP000007437">
    <property type="component" value="Chromosome"/>
</dbReference>
<sequence>MMRTRVAAALFDFLPALLLAQPPASPLIRLSDFARPPLHTQSAIS</sequence>
<evidence type="ECO:0000313" key="3">
    <source>
        <dbReference type="Proteomes" id="UP000007437"/>
    </source>
</evidence>
<name>E5AND5_MYCRK</name>
<feature type="signal peptide" evidence="1">
    <location>
        <begin position="1"/>
        <end position="20"/>
    </location>
</feature>
<dbReference type="EMBL" id="FR687359">
    <property type="protein sequence ID" value="CBW76388.1"/>
    <property type="molecule type" value="Genomic_DNA"/>
</dbReference>
<feature type="chain" id="PRO_5003195030" evidence="1">
    <location>
        <begin position="21"/>
        <end position="45"/>
    </location>
</feature>
<proteinExistence type="predicted"/>
<keyword evidence="1" id="KW-0732">Signal</keyword>
<organism evidence="2 3">
    <name type="scientific">Mycetohabitans rhizoxinica (strain DSM 19002 / CIP 109453 / HKI 454)</name>
    <name type="common">Paraburkholderia rhizoxinica</name>
    <dbReference type="NCBI Taxonomy" id="882378"/>
    <lineage>
        <taxon>Bacteria</taxon>
        <taxon>Pseudomonadati</taxon>
        <taxon>Pseudomonadota</taxon>
        <taxon>Betaproteobacteria</taxon>
        <taxon>Burkholderiales</taxon>
        <taxon>Burkholderiaceae</taxon>
        <taxon>Mycetohabitans</taxon>
    </lineage>
</organism>
<protein>
    <submittedName>
        <fullName evidence="2">Uncharacterized protein</fullName>
    </submittedName>
</protein>
<accession>E5AND5</accession>
<evidence type="ECO:0000313" key="2">
    <source>
        <dbReference type="EMBL" id="CBW76388.1"/>
    </source>
</evidence>
<reference evidence="2 3" key="1">
    <citation type="journal article" date="2011" name="J. Bacteriol.">
        <title>Complete genome sequence of Burkholderia rhizoxinica, an endosymbiont of Rhizopus microsporus.</title>
        <authorList>
            <person name="Lackner G."/>
            <person name="Moebius N."/>
            <person name="Partida-Martinez L."/>
            <person name="Hertweck C."/>
        </authorList>
    </citation>
    <scope>NUCLEOTIDE SEQUENCE [LARGE SCALE GENOMIC DNA]</scope>
    <source>
        <strain evidence="3">DSM 19002 / CIP 109453 / HKI 454</strain>
    </source>
</reference>
<evidence type="ECO:0000256" key="1">
    <source>
        <dbReference type="SAM" id="SignalP"/>
    </source>
</evidence>
<dbReference type="HOGENOM" id="CLU_3197196_0_0_4"/>
<dbReference type="AlphaFoldDB" id="E5AND5"/>